<keyword evidence="7" id="KW-1185">Reference proteome</keyword>
<evidence type="ECO:0000256" key="1">
    <source>
        <dbReference type="ARBA" id="ARBA00005695"/>
    </source>
</evidence>
<evidence type="ECO:0000256" key="4">
    <source>
        <dbReference type="SAM" id="MobiDB-lite"/>
    </source>
</evidence>
<evidence type="ECO:0000256" key="3">
    <source>
        <dbReference type="ARBA" id="ARBA00022729"/>
    </source>
</evidence>
<dbReference type="GO" id="GO:0015833">
    <property type="term" value="P:peptide transport"/>
    <property type="evidence" value="ECO:0007669"/>
    <property type="project" value="TreeGrafter"/>
</dbReference>
<comment type="similarity">
    <text evidence="1">Belongs to the bacterial solute-binding protein 5 family.</text>
</comment>
<feature type="region of interest" description="Disordered" evidence="4">
    <location>
        <begin position="264"/>
        <end position="293"/>
    </location>
</feature>
<dbReference type="CDD" id="cd00995">
    <property type="entry name" value="PBP2_NikA_DppA_OppA_like"/>
    <property type="match status" value="1"/>
</dbReference>
<evidence type="ECO:0000313" key="6">
    <source>
        <dbReference type="EMBL" id="EMA34102.1"/>
    </source>
</evidence>
<dbReference type="Gene3D" id="3.10.105.10">
    <property type="entry name" value="Dipeptide-binding Protein, Domain 3"/>
    <property type="match status" value="2"/>
</dbReference>
<evidence type="ECO:0000313" key="7">
    <source>
        <dbReference type="Proteomes" id="UP000011607"/>
    </source>
</evidence>
<dbReference type="OrthoDB" id="194307at2157"/>
<dbReference type="InterPro" id="IPR000914">
    <property type="entry name" value="SBP_5_dom"/>
</dbReference>
<gene>
    <name evidence="6" type="ORF">C446_13699</name>
</gene>
<dbReference type="PATRIC" id="fig|1227454.3.peg.2809"/>
<dbReference type="PANTHER" id="PTHR30290">
    <property type="entry name" value="PERIPLASMIC BINDING COMPONENT OF ABC TRANSPORTER"/>
    <property type="match status" value="1"/>
</dbReference>
<evidence type="ECO:0000259" key="5">
    <source>
        <dbReference type="Pfam" id="PF00496"/>
    </source>
</evidence>
<dbReference type="Pfam" id="PF00496">
    <property type="entry name" value="SBP_bac_5"/>
    <property type="match status" value="1"/>
</dbReference>
<name>M0LKF1_9EURY</name>
<organism evidence="6 7">
    <name type="scientific">Halobiforma nitratireducens JCM 10879</name>
    <dbReference type="NCBI Taxonomy" id="1227454"/>
    <lineage>
        <taxon>Archaea</taxon>
        <taxon>Methanobacteriati</taxon>
        <taxon>Methanobacteriota</taxon>
        <taxon>Stenosarchaea group</taxon>
        <taxon>Halobacteria</taxon>
        <taxon>Halobacteriales</taxon>
        <taxon>Natrialbaceae</taxon>
        <taxon>Halobiforma</taxon>
    </lineage>
</organism>
<dbReference type="EMBL" id="AOMA01000138">
    <property type="protein sequence ID" value="EMA34102.1"/>
    <property type="molecule type" value="Genomic_DNA"/>
</dbReference>
<keyword evidence="3" id="KW-0732">Signal</keyword>
<feature type="compositionally biased region" description="Acidic residues" evidence="4">
    <location>
        <begin position="198"/>
        <end position="207"/>
    </location>
</feature>
<dbReference type="STRING" id="1227454.C446_13699"/>
<comment type="caution">
    <text evidence="6">The sequence shown here is derived from an EMBL/GenBank/DDBJ whole genome shotgun (WGS) entry which is preliminary data.</text>
</comment>
<dbReference type="InterPro" id="IPR039424">
    <property type="entry name" value="SBP_5"/>
</dbReference>
<sequence length="638" mass="69513">MLTTAGLGVTIGTAGCVREVRNAVNRDGRDRLSLTITTLPADGDRESIQLARTVRDTLEAVGIDASLAILSHEEFLRAILTNHEFDAYVGRYPGGSDPAYLYETLHSQYADESGWQNPFGVTSLALDDVLERQRRADGQQRREAVEETVETFAAEQPFVPICAPDEYRLVRTDRFDGWGERHPGTAQGYLGLEMVGESSDEEGDGDGDGDRDRDGDEDKVARLRAAHTDPRPSQNLNPLSAEYRHRGLVTGLLYDSFAVDPDVIGPLEDGGNDGANTRQANDGNGGDDEADELTTGIDLHPWLAESWEWERNDDALVLSVRLRDDVRFHDGEPLTADDVEFTYRFLADTTLGADGIPAPSPRHRGAIAGLEAVEGSEDGHRVELRFDAGSGTAAAARALTVPILPKHVWRDRSTPADVTGVRIAEGTTDALVVDNVPAVGSGPFAFADRTDREHVTLERSDDHFSVRPGLDLPEPTVSEVQIAIDPRSTSAIELVAGDDADVTTTTLESYVIDDVLEIADGNDDLEVLESPPRTFYHLGFNARTAPFTNPRFRRTVARLIDKAWIVEDIFDGYATPVSSPVASEWVPDELAWDDDDPATPFLGTDGTGDIDIDAARSAFEAAGFDYDANGRLRTREGN</sequence>
<dbReference type="AlphaFoldDB" id="M0LKF1"/>
<protein>
    <submittedName>
        <fullName evidence="6">ABC transporter periplasmic protein</fullName>
    </submittedName>
</protein>
<proteinExistence type="inferred from homology"/>
<evidence type="ECO:0000256" key="2">
    <source>
        <dbReference type="ARBA" id="ARBA00022448"/>
    </source>
</evidence>
<dbReference type="PANTHER" id="PTHR30290:SF9">
    <property type="entry name" value="OLIGOPEPTIDE-BINDING PROTEIN APPA"/>
    <property type="match status" value="1"/>
</dbReference>
<dbReference type="Gene3D" id="3.40.190.10">
    <property type="entry name" value="Periplasmic binding protein-like II"/>
    <property type="match status" value="1"/>
</dbReference>
<feature type="compositionally biased region" description="Basic and acidic residues" evidence="4">
    <location>
        <begin position="208"/>
        <end position="217"/>
    </location>
</feature>
<reference evidence="6 7" key="1">
    <citation type="journal article" date="2014" name="PLoS Genet.">
        <title>Phylogenetically driven sequencing of extremely halophilic archaea reveals strategies for static and dynamic osmo-response.</title>
        <authorList>
            <person name="Becker E.A."/>
            <person name="Seitzer P.M."/>
            <person name="Tritt A."/>
            <person name="Larsen D."/>
            <person name="Krusor M."/>
            <person name="Yao A.I."/>
            <person name="Wu D."/>
            <person name="Madern D."/>
            <person name="Eisen J.A."/>
            <person name="Darling A.E."/>
            <person name="Facciotti M.T."/>
        </authorList>
    </citation>
    <scope>NUCLEOTIDE SEQUENCE [LARGE SCALE GENOMIC DNA]</scope>
    <source>
        <strain evidence="6 7">JCM 10879</strain>
    </source>
</reference>
<keyword evidence="2" id="KW-0813">Transport</keyword>
<dbReference type="Proteomes" id="UP000011607">
    <property type="component" value="Unassembled WGS sequence"/>
</dbReference>
<dbReference type="eggNOG" id="arCOG01534">
    <property type="taxonomic scope" value="Archaea"/>
</dbReference>
<feature type="region of interest" description="Disordered" evidence="4">
    <location>
        <begin position="196"/>
        <end position="217"/>
    </location>
</feature>
<dbReference type="GO" id="GO:1904680">
    <property type="term" value="F:peptide transmembrane transporter activity"/>
    <property type="evidence" value="ECO:0007669"/>
    <property type="project" value="TreeGrafter"/>
</dbReference>
<dbReference type="SUPFAM" id="SSF53850">
    <property type="entry name" value="Periplasmic binding protein-like II"/>
    <property type="match status" value="2"/>
</dbReference>
<accession>M0LKF1</accession>
<feature type="domain" description="Solute-binding protein family 5" evidence="5">
    <location>
        <begin position="299"/>
        <end position="631"/>
    </location>
</feature>
<dbReference type="RefSeq" id="WP_006673640.1">
    <property type="nucleotide sequence ID" value="NZ_AOMA01000138.1"/>
</dbReference>